<protein>
    <submittedName>
        <fullName evidence="1">Uncharacterized protein</fullName>
    </submittedName>
</protein>
<sequence length="89" mass="9915">MTWRLPQTLMVHVGPQVKTIVHVGTLISDCSQRQLARGREVEGRWGGGGRTTRAHPDSRIGKLTSLISIIHMLHLLIVSKCTTAMRVYV</sequence>
<evidence type="ECO:0000313" key="1">
    <source>
        <dbReference type="EMBL" id="GBP69617.1"/>
    </source>
</evidence>
<evidence type="ECO:0000313" key="2">
    <source>
        <dbReference type="Proteomes" id="UP000299102"/>
    </source>
</evidence>
<dbReference type="AlphaFoldDB" id="A0A4C1Y507"/>
<name>A0A4C1Y507_EUMVA</name>
<reference evidence="1 2" key="1">
    <citation type="journal article" date="2019" name="Commun. Biol.">
        <title>The bagworm genome reveals a unique fibroin gene that provides high tensile strength.</title>
        <authorList>
            <person name="Kono N."/>
            <person name="Nakamura H."/>
            <person name="Ohtoshi R."/>
            <person name="Tomita M."/>
            <person name="Numata K."/>
            <person name="Arakawa K."/>
        </authorList>
    </citation>
    <scope>NUCLEOTIDE SEQUENCE [LARGE SCALE GENOMIC DNA]</scope>
</reference>
<comment type="caution">
    <text evidence="1">The sequence shown here is derived from an EMBL/GenBank/DDBJ whole genome shotgun (WGS) entry which is preliminary data.</text>
</comment>
<keyword evidence="2" id="KW-1185">Reference proteome</keyword>
<dbReference type="EMBL" id="BGZK01001046">
    <property type="protein sequence ID" value="GBP69617.1"/>
    <property type="molecule type" value="Genomic_DNA"/>
</dbReference>
<gene>
    <name evidence="1" type="ORF">EVAR_88704_1</name>
</gene>
<proteinExistence type="predicted"/>
<organism evidence="1 2">
    <name type="scientific">Eumeta variegata</name>
    <name type="common">Bagworm moth</name>
    <name type="synonym">Eumeta japonica</name>
    <dbReference type="NCBI Taxonomy" id="151549"/>
    <lineage>
        <taxon>Eukaryota</taxon>
        <taxon>Metazoa</taxon>
        <taxon>Ecdysozoa</taxon>
        <taxon>Arthropoda</taxon>
        <taxon>Hexapoda</taxon>
        <taxon>Insecta</taxon>
        <taxon>Pterygota</taxon>
        <taxon>Neoptera</taxon>
        <taxon>Endopterygota</taxon>
        <taxon>Lepidoptera</taxon>
        <taxon>Glossata</taxon>
        <taxon>Ditrysia</taxon>
        <taxon>Tineoidea</taxon>
        <taxon>Psychidae</taxon>
        <taxon>Oiketicinae</taxon>
        <taxon>Eumeta</taxon>
    </lineage>
</organism>
<accession>A0A4C1Y507</accession>
<dbReference type="Proteomes" id="UP000299102">
    <property type="component" value="Unassembled WGS sequence"/>
</dbReference>